<proteinExistence type="predicted"/>
<sequence length="95" mass="11164">MEEKNKHITWQDENCLLCKYFIPNDSINADLLERGKCAHPSLVKFNLVVSGRDWCNLFGKMSDNRREKLQQEGFKKDDEQQKKLIEESKKAGNFD</sequence>
<feature type="region of interest" description="Disordered" evidence="1">
    <location>
        <begin position="71"/>
        <end position="95"/>
    </location>
</feature>
<organism evidence="2">
    <name type="scientific">Candidatus Parvarchaeum acidiphilum ARMAN-4</name>
    <dbReference type="NCBI Taxonomy" id="662760"/>
    <lineage>
        <taxon>Archaea</taxon>
        <taxon>Candidatus Parvarchaeota</taxon>
        <taxon>Candidatus Parvarchaeum</taxon>
    </lineage>
</organism>
<name>A0A1L3KS07_PARA4</name>
<reference evidence="2" key="1">
    <citation type="submission" date="2016-10" db="EMBL/GenBank/DDBJ databases">
        <title>New CRISPR-Cas systems from uncultivated microbes.</title>
        <authorList>
            <person name="Burstein D."/>
            <person name="Harrington L.B."/>
            <person name="Strutt S.C."/>
            <person name="Probst A.J."/>
            <person name="Anantharaman K."/>
            <person name="Thomas B.C."/>
            <person name="Doudna J.A."/>
            <person name="Banfield J.F."/>
        </authorList>
    </citation>
    <scope>NUCLEOTIDE SEQUENCE</scope>
    <source>
        <strain evidence="2">ARMAN-4</strain>
    </source>
</reference>
<dbReference type="EMBL" id="KY040241">
    <property type="protein sequence ID" value="APG80617.1"/>
    <property type="molecule type" value="Genomic_DNA"/>
</dbReference>
<evidence type="ECO:0000313" key="2">
    <source>
        <dbReference type="EMBL" id="APG80617.1"/>
    </source>
</evidence>
<dbReference type="AlphaFoldDB" id="A0A1L3KS07"/>
<protein>
    <submittedName>
        <fullName evidence="2">Uncharacterized protein</fullName>
    </submittedName>
</protein>
<evidence type="ECO:0000256" key="1">
    <source>
        <dbReference type="SAM" id="MobiDB-lite"/>
    </source>
</evidence>
<accession>A0A1L3KS07</accession>